<dbReference type="AlphaFoldDB" id="A0A2T2ZBP5"/>
<proteinExistence type="predicted"/>
<evidence type="ECO:0000313" key="3">
    <source>
        <dbReference type="Proteomes" id="UP000241647"/>
    </source>
</evidence>
<feature type="compositionally biased region" description="Basic residues" evidence="1">
    <location>
        <begin position="57"/>
        <end position="67"/>
    </location>
</feature>
<dbReference type="EMBL" id="PYHS01000002">
    <property type="protein sequence ID" value="PSR65170.1"/>
    <property type="molecule type" value="Genomic_DNA"/>
</dbReference>
<feature type="region of interest" description="Disordered" evidence="1">
    <location>
        <begin position="1"/>
        <end position="67"/>
    </location>
</feature>
<evidence type="ECO:0000256" key="1">
    <source>
        <dbReference type="SAM" id="MobiDB-lite"/>
    </source>
</evidence>
<comment type="caution">
    <text evidence="2">The sequence shown here is derived from an EMBL/GenBank/DDBJ whole genome shotgun (WGS) entry which is preliminary data.</text>
</comment>
<reference evidence="2 3" key="1">
    <citation type="submission" date="2018-02" db="EMBL/GenBank/DDBJ databases">
        <title>8 Nocardia nova and 1 Nocardia cyriacigeorgica strain used for evolution to TMP-SMX.</title>
        <authorList>
            <person name="Mehta H."/>
            <person name="Weng J."/>
            <person name="Shamoo Y."/>
        </authorList>
    </citation>
    <scope>NUCLEOTIDE SEQUENCE [LARGE SCALE GENOMIC DNA]</scope>
    <source>
        <strain evidence="2 3">ATCC 33727</strain>
    </source>
</reference>
<sequence>MPEGDPVNAMNSNDVGDPPGPDAGRAAPHDAICGGGHGDGDGSEPQGGVVSADRRSRDHRLRYKRKD</sequence>
<feature type="compositionally biased region" description="Low complexity" evidence="1">
    <location>
        <begin position="14"/>
        <end position="32"/>
    </location>
</feature>
<evidence type="ECO:0000313" key="2">
    <source>
        <dbReference type="EMBL" id="PSR65170.1"/>
    </source>
</evidence>
<protein>
    <submittedName>
        <fullName evidence="2">Uncharacterized protein</fullName>
    </submittedName>
</protein>
<accession>A0A2T2ZBP5</accession>
<gene>
    <name evidence="2" type="ORF">C8259_03075</name>
</gene>
<dbReference type="Proteomes" id="UP000241647">
    <property type="component" value="Unassembled WGS sequence"/>
</dbReference>
<name>A0A2T2ZBP5_9NOCA</name>
<organism evidence="2 3">
    <name type="scientific">Nocardia nova</name>
    <dbReference type="NCBI Taxonomy" id="37330"/>
    <lineage>
        <taxon>Bacteria</taxon>
        <taxon>Bacillati</taxon>
        <taxon>Actinomycetota</taxon>
        <taxon>Actinomycetes</taxon>
        <taxon>Mycobacteriales</taxon>
        <taxon>Nocardiaceae</taxon>
        <taxon>Nocardia</taxon>
    </lineage>
</organism>